<dbReference type="Proteomes" id="UP000276133">
    <property type="component" value="Unassembled WGS sequence"/>
</dbReference>
<proteinExistence type="predicted"/>
<dbReference type="AlphaFoldDB" id="A0A3M7RKS9"/>
<accession>A0A3M7RKS9</accession>
<evidence type="ECO:0000313" key="2">
    <source>
        <dbReference type="Proteomes" id="UP000276133"/>
    </source>
</evidence>
<dbReference type="EMBL" id="REGN01003165">
    <property type="protein sequence ID" value="RNA24141.1"/>
    <property type="molecule type" value="Genomic_DNA"/>
</dbReference>
<evidence type="ECO:0000313" key="1">
    <source>
        <dbReference type="EMBL" id="RNA24141.1"/>
    </source>
</evidence>
<organism evidence="1 2">
    <name type="scientific">Brachionus plicatilis</name>
    <name type="common">Marine rotifer</name>
    <name type="synonym">Brachionus muelleri</name>
    <dbReference type="NCBI Taxonomy" id="10195"/>
    <lineage>
        <taxon>Eukaryota</taxon>
        <taxon>Metazoa</taxon>
        <taxon>Spiralia</taxon>
        <taxon>Gnathifera</taxon>
        <taxon>Rotifera</taxon>
        <taxon>Eurotatoria</taxon>
        <taxon>Monogononta</taxon>
        <taxon>Pseudotrocha</taxon>
        <taxon>Ploima</taxon>
        <taxon>Brachionidae</taxon>
        <taxon>Brachionus</taxon>
    </lineage>
</organism>
<keyword evidence="2" id="KW-1185">Reference proteome</keyword>
<reference evidence="1 2" key="1">
    <citation type="journal article" date="2018" name="Sci. Rep.">
        <title>Genomic signatures of local adaptation to the degree of environmental predictability in rotifers.</title>
        <authorList>
            <person name="Franch-Gras L."/>
            <person name="Hahn C."/>
            <person name="Garcia-Roger E.M."/>
            <person name="Carmona M.J."/>
            <person name="Serra M."/>
            <person name="Gomez A."/>
        </authorList>
    </citation>
    <scope>NUCLEOTIDE SEQUENCE [LARGE SCALE GENOMIC DNA]</scope>
    <source>
        <strain evidence="1">HYR1</strain>
    </source>
</reference>
<sequence length="90" mass="10309">MCLSEAKASFRDWVRCRSRTFAITLCWCISSSGKRPLFSGDLEFLAYLEEPDELDVCELGEKQHRLLEFWSRLSSSSAADLPARLTDFVL</sequence>
<name>A0A3M7RKS9_BRAPC</name>
<gene>
    <name evidence="1" type="ORF">BpHYR1_028004</name>
</gene>
<comment type="caution">
    <text evidence="1">The sequence shown here is derived from an EMBL/GenBank/DDBJ whole genome shotgun (WGS) entry which is preliminary data.</text>
</comment>
<protein>
    <submittedName>
        <fullName evidence="1">Uncharacterized protein</fullName>
    </submittedName>
</protein>